<sequence length="159" mass="17699">MINLTDGIVTTFSSTLLSIIVGIFLFEKQRKSNDKSELQRLKLITIAESNDIKSILSDSEGMTLNLPENKKIEVIVTFLSPLAHEEAGKSGLFDALTTENLFHISRKIRMYNLKVGHLLGLMRNKSDLDFIEHAAKNVSETKDAILYDCELVSSQVSAA</sequence>
<keyword evidence="1" id="KW-0472">Membrane</keyword>
<evidence type="ECO:0000256" key="1">
    <source>
        <dbReference type="SAM" id="Phobius"/>
    </source>
</evidence>
<dbReference type="AlphaFoldDB" id="A0A081NF43"/>
<keyword evidence="1" id="KW-1133">Transmembrane helix</keyword>
<organism evidence="2 3">
    <name type="scientific">Endozoicomonas numazuensis</name>
    <dbReference type="NCBI Taxonomy" id="1137799"/>
    <lineage>
        <taxon>Bacteria</taxon>
        <taxon>Pseudomonadati</taxon>
        <taxon>Pseudomonadota</taxon>
        <taxon>Gammaproteobacteria</taxon>
        <taxon>Oceanospirillales</taxon>
        <taxon>Endozoicomonadaceae</taxon>
        <taxon>Endozoicomonas</taxon>
    </lineage>
</organism>
<proteinExistence type="predicted"/>
<dbReference type="STRING" id="1137799.GZ78_14330"/>
<gene>
    <name evidence="2" type="ORF">GZ78_14330</name>
</gene>
<evidence type="ECO:0000313" key="3">
    <source>
        <dbReference type="Proteomes" id="UP000028073"/>
    </source>
</evidence>
<dbReference type="EMBL" id="JOKH01000003">
    <property type="protein sequence ID" value="KEQ17066.1"/>
    <property type="molecule type" value="Genomic_DNA"/>
</dbReference>
<keyword evidence="1" id="KW-0812">Transmembrane</keyword>
<reference evidence="2 3" key="1">
    <citation type="submission" date="2014-06" db="EMBL/GenBank/DDBJ databases">
        <title>Whole Genome Sequences of Three Symbiotic Endozoicomonas Bacteria.</title>
        <authorList>
            <person name="Neave M.J."/>
            <person name="Apprill A."/>
            <person name="Voolstra C.R."/>
        </authorList>
    </citation>
    <scope>NUCLEOTIDE SEQUENCE [LARGE SCALE GENOMIC DNA]</scope>
    <source>
        <strain evidence="2 3">DSM 25634</strain>
    </source>
</reference>
<accession>A0A081NF43</accession>
<protein>
    <submittedName>
        <fullName evidence="2">Uncharacterized protein</fullName>
    </submittedName>
</protein>
<feature type="transmembrane region" description="Helical" evidence="1">
    <location>
        <begin position="6"/>
        <end position="26"/>
    </location>
</feature>
<dbReference type="Proteomes" id="UP000028073">
    <property type="component" value="Unassembled WGS sequence"/>
</dbReference>
<evidence type="ECO:0000313" key="2">
    <source>
        <dbReference type="EMBL" id="KEQ17066.1"/>
    </source>
</evidence>
<keyword evidence="3" id="KW-1185">Reference proteome</keyword>
<name>A0A081NF43_9GAMM</name>
<comment type="caution">
    <text evidence="2">The sequence shown here is derived from an EMBL/GenBank/DDBJ whole genome shotgun (WGS) entry which is preliminary data.</text>
</comment>